<feature type="compositionally biased region" description="Low complexity" evidence="2">
    <location>
        <begin position="1"/>
        <end position="12"/>
    </location>
</feature>
<evidence type="ECO:0000256" key="2">
    <source>
        <dbReference type="SAM" id="MobiDB-lite"/>
    </source>
</evidence>
<sequence>MAPTSTAKSTTATKEKKEKLFHPSSRKAGQLARHALRKGKIGNLATKRNQKHSSLVDLYGFFFHAIPEEGVLLLEDLHSIIRDVWLTRFDDELQAEKSTRRKGRPKSSKENKLEETKLRETEVYRTGMEVIDLTHPPTVEIFRRWDQKEVAFIQLLRFIRICSADPELVVVSRPGKHLSILNSTAVADGDAMDLTEESDARSRPDPLANVLGEPSWRFSSTMMTMDEMTTV</sequence>
<dbReference type="EMBL" id="KL142371">
    <property type="protein sequence ID" value="KDR80540.1"/>
    <property type="molecule type" value="Genomic_DNA"/>
</dbReference>
<feature type="compositionally biased region" description="Basic and acidic residues" evidence="2">
    <location>
        <begin position="107"/>
        <end position="117"/>
    </location>
</feature>
<dbReference type="AlphaFoldDB" id="A0A067TBG4"/>
<keyword evidence="4" id="KW-1185">Reference proteome</keyword>
<dbReference type="HOGENOM" id="CLU_106400_0_0_1"/>
<dbReference type="InterPro" id="IPR021346">
    <property type="entry name" value="Tma16"/>
</dbReference>
<accession>A0A067TBG4</accession>
<comment type="similarity">
    <text evidence="1">Belongs to the TMA16 family.</text>
</comment>
<gene>
    <name evidence="3" type="ORF">GALMADRAFT_61617</name>
</gene>
<feature type="region of interest" description="Disordered" evidence="2">
    <location>
        <begin position="1"/>
        <end position="32"/>
    </location>
</feature>
<evidence type="ECO:0000256" key="1">
    <source>
        <dbReference type="ARBA" id="ARBA00034127"/>
    </source>
</evidence>
<dbReference type="Proteomes" id="UP000027222">
    <property type="component" value="Unassembled WGS sequence"/>
</dbReference>
<evidence type="ECO:0000313" key="3">
    <source>
        <dbReference type="EMBL" id="KDR80540.1"/>
    </source>
</evidence>
<dbReference type="STRING" id="685588.A0A067TBG4"/>
<feature type="region of interest" description="Disordered" evidence="2">
    <location>
        <begin position="96"/>
        <end position="117"/>
    </location>
</feature>
<dbReference type="PANTHER" id="PTHR13349:SF2">
    <property type="entry name" value="TRANSLATION MACHINERY-ASSOCIATED PROTEIN 16"/>
    <property type="match status" value="1"/>
</dbReference>
<dbReference type="GO" id="GO:0005634">
    <property type="term" value="C:nucleus"/>
    <property type="evidence" value="ECO:0007669"/>
    <property type="project" value="TreeGrafter"/>
</dbReference>
<evidence type="ECO:0000313" key="4">
    <source>
        <dbReference type="Proteomes" id="UP000027222"/>
    </source>
</evidence>
<dbReference type="PANTHER" id="PTHR13349">
    <property type="entry name" value="TRANSLATION MACHINERY-ASSOCIATED PROTEIN 16"/>
    <property type="match status" value="1"/>
</dbReference>
<dbReference type="Gene3D" id="1.20.1440.170">
    <property type="entry name" value="Translation machinery-associated protein 16-like"/>
    <property type="match status" value="1"/>
</dbReference>
<dbReference type="InterPro" id="IPR038356">
    <property type="entry name" value="Tma16_sf"/>
</dbReference>
<organism evidence="3 4">
    <name type="scientific">Galerina marginata (strain CBS 339.88)</name>
    <dbReference type="NCBI Taxonomy" id="685588"/>
    <lineage>
        <taxon>Eukaryota</taxon>
        <taxon>Fungi</taxon>
        <taxon>Dikarya</taxon>
        <taxon>Basidiomycota</taxon>
        <taxon>Agaricomycotina</taxon>
        <taxon>Agaricomycetes</taxon>
        <taxon>Agaricomycetidae</taxon>
        <taxon>Agaricales</taxon>
        <taxon>Agaricineae</taxon>
        <taxon>Strophariaceae</taxon>
        <taxon>Galerina</taxon>
    </lineage>
</organism>
<dbReference type="OrthoDB" id="270284at2759"/>
<dbReference type="Pfam" id="PF11176">
    <property type="entry name" value="Tma16"/>
    <property type="match status" value="1"/>
</dbReference>
<proteinExistence type="inferred from homology"/>
<reference evidence="4" key="1">
    <citation type="journal article" date="2014" name="Proc. Natl. Acad. Sci. U.S.A.">
        <title>Extensive sampling of basidiomycete genomes demonstrates inadequacy of the white-rot/brown-rot paradigm for wood decay fungi.</title>
        <authorList>
            <person name="Riley R."/>
            <person name="Salamov A.A."/>
            <person name="Brown D.W."/>
            <person name="Nagy L.G."/>
            <person name="Floudas D."/>
            <person name="Held B.W."/>
            <person name="Levasseur A."/>
            <person name="Lombard V."/>
            <person name="Morin E."/>
            <person name="Otillar R."/>
            <person name="Lindquist E.A."/>
            <person name="Sun H."/>
            <person name="LaButti K.M."/>
            <person name="Schmutz J."/>
            <person name="Jabbour D."/>
            <person name="Luo H."/>
            <person name="Baker S.E."/>
            <person name="Pisabarro A.G."/>
            <person name="Walton J.D."/>
            <person name="Blanchette R.A."/>
            <person name="Henrissat B."/>
            <person name="Martin F."/>
            <person name="Cullen D."/>
            <person name="Hibbett D.S."/>
            <person name="Grigoriev I.V."/>
        </authorList>
    </citation>
    <scope>NUCLEOTIDE SEQUENCE [LARGE SCALE GENOMIC DNA]</scope>
    <source>
        <strain evidence="4">CBS 339.88</strain>
    </source>
</reference>
<name>A0A067TBG4_GALM3</name>
<protein>
    <submittedName>
        <fullName evidence="3">Uncharacterized protein</fullName>
    </submittedName>
</protein>